<dbReference type="InterPro" id="IPR017970">
    <property type="entry name" value="Homeobox_CS"/>
</dbReference>
<keyword evidence="4 7" id="KW-0238">DNA-binding</keyword>
<dbReference type="GO" id="GO:0045944">
    <property type="term" value="P:positive regulation of transcription by RNA polymerase II"/>
    <property type="evidence" value="ECO:0007669"/>
    <property type="project" value="UniProtKB-ARBA"/>
</dbReference>
<proteinExistence type="predicted"/>
<reference evidence="11" key="1">
    <citation type="journal article" date="2023" name="G3 (Bethesda)">
        <title>Whole genome assembly and annotation of the endangered Caribbean coral Acropora cervicornis.</title>
        <authorList>
            <person name="Selwyn J.D."/>
            <person name="Vollmer S.V."/>
        </authorList>
    </citation>
    <scope>NUCLEOTIDE SEQUENCE</scope>
    <source>
        <strain evidence="11">K2</strain>
    </source>
</reference>
<name>A0AAD9Q3Z2_ACRCE</name>
<dbReference type="PANTHER" id="PTHR45793:SF5">
    <property type="entry name" value="HOMEOTIC PROTEIN OCELLILESS"/>
    <property type="match status" value="1"/>
</dbReference>
<feature type="region of interest" description="Disordered" evidence="9">
    <location>
        <begin position="104"/>
        <end position="148"/>
    </location>
</feature>
<keyword evidence="5 7" id="KW-0371">Homeobox</keyword>
<protein>
    <submittedName>
        <fullName evidence="11">Homeobox protein otx5-A</fullName>
    </submittedName>
</protein>
<evidence type="ECO:0000256" key="9">
    <source>
        <dbReference type="SAM" id="MobiDB-lite"/>
    </source>
</evidence>
<dbReference type="FunFam" id="1.10.10.60:FF:000068">
    <property type="entry name" value="Orthodenticle homeobox 1"/>
    <property type="match status" value="1"/>
</dbReference>
<feature type="domain" description="Homeobox" evidence="10">
    <location>
        <begin position="48"/>
        <end position="108"/>
    </location>
</feature>
<dbReference type="GO" id="GO:0000978">
    <property type="term" value="F:RNA polymerase II cis-regulatory region sequence-specific DNA binding"/>
    <property type="evidence" value="ECO:0007669"/>
    <property type="project" value="TreeGrafter"/>
</dbReference>
<dbReference type="Proteomes" id="UP001249851">
    <property type="component" value="Unassembled WGS sequence"/>
</dbReference>
<dbReference type="GO" id="GO:0005634">
    <property type="term" value="C:nucleus"/>
    <property type="evidence" value="ECO:0007669"/>
    <property type="project" value="UniProtKB-SubCell"/>
</dbReference>
<accession>A0AAD9Q3Z2</accession>
<evidence type="ECO:0000256" key="7">
    <source>
        <dbReference type="PROSITE-ProRule" id="PRU00108"/>
    </source>
</evidence>
<feature type="DNA-binding region" description="Homeobox" evidence="7">
    <location>
        <begin position="50"/>
        <end position="109"/>
    </location>
</feature>
<comment type="caution">
    <text evidence="11">The sequence shown here is derived from an EMBL/GenBank/DDBJ whole genome shotgun (WGS) entry which is preliminary data.</text>
</comment>
<evidence type="ECO:0000256" key="5">
    <source>
        <dbReference type="ARBA" id="ARBA00023155"/>
    </source>
</evidence>
<dbReference type="Pfam" id="PF00046">
    <property type="entry name" value="Homeodomain"/>
    <property type="match status" value="1"/>
</dbReference>
<sequence>MTRRFSEQSQRQRMNDHLVACTVSPMSFMSRSTDSLYQNIDLLHGPPRKQRRERTTFTKAQLKLLDELFAKTKYPDIFMREELALKINLPESRVQVWFKNKRAKCRQQTKKQPASPSNSSNDAVKTKAQSITSQDQQKSLNNNNINMRKPVSTPNMNKFDSFAWQQQKVNPLQQDVQAILNFQRKANCQPPRPVLNNMITTPNAILEQPQFADFQFMKSKTMTGWLPMNHMMQPHYFPSSIYT</sequence>
<dbReference type="GO" id="GO:0007399">
    <property type="term" value="P:nervous system development"/>
    <property type="evidence" value="ECO:0007669"/>
    <property type="project" value="UniProtKB-KW"/>
</dbReference>
<dbReference type="AlphaFoldDB" id="A0AAD9Q3Z2"/>
<dbReference type="Gene3D" id="1.10.10.60">
    <property type="entry name" value="Homeodomain-like"/>
    <property type="match status" value="1"/>
</dbReference>
<keyword evidence="12" id="KW-1185">Reference proteome</keyword>
<evidence type="ECO:0000256" key="1">
    <source>
        <dbReference type="ARBA" id="ARBA00004123"/>
    </source>
</evidence>
<keyword evidence="6 7" id="KW-0539">Nucleus</keyword>
<evidence type="ECO:0000256" key="8">
    <source>
        <dbReference type="RuleBase" id="RU000682"/>
    </source>
</evidence>
<keyword evidence="3" id="KW-0524">Neurogenesis</keyword>
<dbReference type="PROSITE" id="PS00027">
    <property type="entry name" value="HOMEOBOX_1"/>
    <property type="match status" value="1"/>
</dbReference>
<organism evidence="11 12">
    <name type="scientific">Acropora cervicornis</name>
    <name type="common">Staghorn coral</name>
    <dbReference type="NCBI Taxonomy" id="6130"/>
    <lineage>
        <taxon>Eukaryota</taxon>
        <taxon>Metazoa</taxon>
        <taxon>Cnidaria</taxon>
        <taxon>Anthozoa</taxon>
        <taxon>Hexacorallia</taxon>
        <taxon>Scleractinia</taxon>
        <taxon>Astrocoeniina</taxon>
        <taxon>Acroporidae</taxon>
        <taxon>Acropora</taxon>
    </lineage>
</organism>
<evidence type="ECO:0000256" key="4">
    <source>
        <dbReference type="ARBA" id="ARBA00023125"/>
    </source>
</evidence>
<dbReference type="GO" id="GO:0000981">
    <property type="term" value="F:DNA-binding transcription factor activity, RNA polymerase II-specific"/>
    <property type="evidence" value="ECO:0007669"/>
    <property type="project" value="InterPro"/>
</dbReference>
<gene>
    <name evidence="11" type="ORF">P5673_024320</name>
</gene>
<dbReference type="CDD" id="cd00086">
    <property type="entry name" value="homeodomain"/>
    <property type="match status" value="1"/>
</dbReference>
<evidence type="ECO:0000259" key="10">
    <source>
        <dbReference type="PROSITE" id="PS50071"/>
    </source>
</evidence>
<comment type="subcellular location">
    <subcellularLocation>
        <location evidence="1 7 8">Nucleus</location>
    </subcellularLocation>
</comment>
<evidence type="ECO:0000256" key="3">
    <source>
        <dbReference type="ARBA" id="ARBA00022902"/>
    </source>
</evidence>
<evidence type="ECO:0000256" key="6">
    <source>
        <dbReference type="ARBA" id="ARBA00023242"/>
    </source>
</evidence>
<evidence type="ECO:0000313" key="11">
    <source>
        <dbReference type="EMBL" id="KAK2554310.1"/>
    </source>
</evidence>
<reference evidence="11" key="2">
    <citation type="journal article" date="2023" name="Science">
        <title>Genomic signatures of disease resistance in endangered staghorn corals.</title>
        <authorList>
            <person name="Vollmer S.V."/>
            <person name="Selwyn J.D."/>
            <person name="Despard B.A."/>
            <person name="Roesel C.L."/>
        </authorList>
    </citation>
    <scope>NUCLEOTIDE SEQUENCE</scope>
    <source>
        <strain evidence="11">K2</strain>
    </source>
</reference>
<dbReference type="InterPro" id="IPR001356">
    <property type="entry name" value="HD"/>
</dbReference>
<dbReference type="PROSITE" id="PS50071">
    <property type="entry name" value="HOMEOBOX_2"/>
    <property type="match status" value="1"/>
</dbReference>
<evidence type="ECO:0000313" key="12">
    <source>
        <dbReference type="Proteomes" id="UP001249851"/>
    </source>
</evidence>
<keyword evidence="2" id="KW-0217">Developmental protein</keyword>
<dbReference type="EMBL" id="JARQWQ010000071">
    <property type="protein sequence ID" value="KAK2554310.1"/>
    <property type="molecule type" value="Genomic_DNA"/>
</dbReference>
<dbReference type="InterPro" id="IPR009057">
    <property type="entry name" value="Homeodomain-like_sf"/>
</dbReference>
<feature type="compositionally biased region" description="Polar residues" evidence="9">
    <location>
        <begin position="110"/>
        <end position="148"/>
    </location>
</feature>
<evidence type="ECO:0000256" key="2">
    <source>
        <dbReference type="ARBA" id="ARBA00022473"/>
    </source>
</evidence>
<dbReference type="SMART" id="SM00389">
    <property type="entry name" value="HOX"/>
    <property type="match status" value="1"/>
</dbReference>
<dbReference type="SUPFAM" id="SSF46689">
    <property type="entry name" value="Homeodomain-like"/>
    <property type="match status" value="1"/>
</dbReference>
<dbReference type="PANTHER" id="PTHR45793">
    <property type="entry name" value="HOMEOBOX PROTEIN"/>
    <property type="match status" value="1"/>
</dbReference>